<dbReference type="AlphaFoldDB" id="A0A158AP86"/>
<dbReference type="InterPro" id="IPR036165">
    <property type="entry name" value="YefM-like_sf"/>
</dbReference>
<dbReference type="InterPro" id="IPR006442">
    <property type="entry name" value="Antitoxin_Phd/YefM"/>
</dbReference>
<accession>A0A158AP86</accession>
<comment type="function">
    <text evidence="2">Antitoxin component of a type II toxin-antitoxin (TA) system.</text>
</comment>
<dbReference type="EMBL" id="FCOF02000009">
    <property type="protein sequence ID" value="SAK59563.1"/>
    <property type="molecule type" value="Genomic_DNA"/>
</dbReference>
<protein>
    <recommendedName>
        <fullName evidence="2">Antitoxin</fullName>
    </recommendedName>
</protein>
<keyword evidence="4" id="KW-1185">Reference proteome</keyword>
<proteinExistence type="inferred from homology"/>
<evidence type="ECO:0000256" key="2">
    <source>
        <dbReference type="RuleBase" id="RU362080"/>
    </source>
</evidence>
<comment type="caution">
    <text evidence="3">The sequence shown here is derived from an EMBL/GenBank/DDBJ whole genome shotgun (WGS) entry which is preliminary data.</text>
</comment>
<evidence type="ECO:0000256" key="1">
    <source>
        <dbReference type="ARBA" id="ARBA00009981"/>
    </source>
</evidence>
<gene>
    <name evidence="3" type="ORF">AWB75_02450</name>
</gene>
<organism evidence="3 4">
    <name type="scientific">Caballeronia catudaia</name>
    <dbReference type="NCBI Taxonomy" id="1777136"/>
    <lineage>
        <taxon>Bacteria</taxon>
        <taxon>Pseudomonadati</taxon>
        <taxon>Pseudomonadota</taxon>
        <taxon>Betaproteobacteria</taxon>
        <taxon>Burkholderiales</taxon>
        <taxon>Burkholderiaceae</taxon>
        <taxon>Caballeronia</taxon>
    </lineage>
</organism>
<evidence type="ECO:0000313" key="4">
    <source>
        <dbReference type="Proteomes" id="UP000054870"/>
    </source>
</evidence>
<dbReference type="Gene3D" id="3.40.1620.10">
    <property type="entry name" value="YefM-like domain"/>
    <property type="match status" value="1"/>
</dbReference>
<reference evidence="3" key="1">
    <citation type="submission" date="2016-01" db="EMBL/GenBank/DDBJ databases">
        <authorList>
            <person name="Peeters C."/>
        </authorList>
    </citation>
    <scope>NUCLEOTIDE SEQUENCE [LARGE SCALE GENOMIC DNA]</scope>
    <source>
        <strain evidence="3">LMG 29318</strain>
    </source>
</reference>
<dbReference type="Pfam" id="PF02604">
    <property type="entry name" value="PhdYeFM_antitox"/>
    <property type="match status" value="1"/>
</dbReference>
<dbReference type="SUPFAM" id="SSF143120">
    <property type="entry name" value="YefM-like"/>
    <property type="match status" value="1"/>
</dbReference>
<dbReference type="Proteomes" id="UP000054870">
    <property type="component" value="Unassembled WGS sequence"/>
</dbReference>
<name>A0A158AP86_9BURK</name>
<comment type="similarity">
    <text evidence="1 2">Belongs to the phD/YefM antitoxin family.</text>
</comment>
<dbReference type="NCBIfam" id="TIGR01552">
    <property type="entry name" value="phd_fam"/>
    <property type="match status" value="1"/>
</dbReference>
<sequence length="118" mass="12988">MPSTRDLKEPYMVSSATDIIPLSHASARLSELVDEVRDGTDKIITKDGKRWAALISAEKLDAFHRMEHAQLYSQTLHDVKKGLDDIAAGRTTEGRAAITRIRARRAAKQAESGEADGE</sequence>
<evidence type="ECO:0000313" key="3">
    <source>
        <dbReference type="EMBL" id="SAK59563.1"/>
    </source>
</evidence>